<dbReference type="AlphaFoldDB" id="A0A409WCG7"/>
<dbReference type="STRING" id="231916.A0A409WCG7"/>
<sequence>MSSRYDDDDRRRREDDEMRTEERVQSYTPDVEPSTGDKWQRDRSDDSGHAHPSSRSNSGQGNGNGNGPMPMMNGGYIPVGGGAQAGMDALYIGAAQAPLLVVQAAGIKLE</sequence>
<gene>
    <name evidence="2" type="ORF">CVT26_011800</name>
</gene>
<dbReference type="Proteomes" id="UP000284706">
    <property type="component" value="Unassembled WGS sequence"/>
</dbReference>
<feature type="compositionally biased region" description="Basic and acidic residues" evidence="1">
    <location>
        <begin position="1"/>
        <end position="24"/>
    </location>
</feature>
<evidence type="ECO:0000256" key="1">
    <source>
        <dbReference type="SAM" id="MobiDB-lite"/>
    </source>
</evidence>
<comment type="caution">
    <text evidence="2">The sequence shown here is derived from an EMBL/GenBank/DDBJ whole genome shotgun (WGS) entry which is preliminary data.</text>
</comment>
<name>A0A409WCG7_9AGAR</name>
<proteinExistence type="predicted"/>
<accession>A0A409WCG7</accession>
<feature type="compositionally biased region" description="Basic and acidic residues" evidence="1">
    <location>
        <begin position="38"/>
        <end position="49"/>
    </location>
</feature>
<dbReference type="EMBL" id="NHYE01005191">
    <property type="protein sequence ID" value="PPQ76150.1"/>
    <property type="molecule type" value="Genomic_DNA"/>
</dbReference>
<organism evidence="2 3">
    <name type="scientific">Gymnopilus dilepis</name>
    <dbReference type="NCBI Taxonomy" id="231916"/>
    <lineage>
        <taxon>Eukaryota</taxon>
        <taxon>Fungi</taxon>
        <taxon>Dikarya</taxon>
        <taxon>Basidiomycota</taxon>
        <taxon>Agaricomycotina</taxon>
        <taxon>Agaricomycetes</taxon>
        <taxon>Agaricomycetidae</taxon>
        <taxon>Agaricales</taxon>
        <taxon>Agaricineae</taxon>
        <taxon>Hymenogastraceae</taxon>
        <taxon>Gymnopilus</taxon>
    </lineage>
</organism>
<feature type="region of interest" description="Disordered" evidence="1">
    <location>
        <begin position="1"/>
        <end position="74"/>
    </location>
</feature>
<reference evidence="2 3" key="1">
    <citation type="journal article" date="2018" name="Evol. Lett.">
        <title>Horizontal gene cluster transfer increased hallucinogenic mushroom diversity.</title>
        <authorList>
            <person name="Reynolds H.T."/>
            <person name="Vijayakumar V."/>
            <person name="Gluck-Thaler E."/>
            <person name="Korotkin H.B."/>
            <person name="Matheny P.B."/>
            <person name="Slot J.C."/>
        </authorList>
    </citation>
    <scope>NUCLEOTIDE SEQUENCE [LARGE SCALE GENOMIC DNA]</scope>
    <source>
        <strain evidence="2 3">SRW20</strain>
    </source>
</reference>
<evidence type="ECO:0000313" key="3">
    <source>
        <dbReference type="Proteomes" id="UP000284706"/>
    </source>
</evidence>
<evidence type="ECO:0000313" key="2">
    <source>
        <dbReference type="EMBL" id="PPQ76150.1"/>
    </source>
</evidence>
<dbReference type="InParanoid" id="A0A409WCG7"/>
<keyword evidence="3" id="KW-1185">Reference proteome</keyword>
<protein>
    <submittedName>
        <fullName evidence="2">Uncharacterized protein</fullName>
    </submittedName>
</protein>